<comment type="caution">
    <text evidence="2">The sequence shown here is derived from an EMBL/GenBank/DDBJ whole genome shotgun (WGS) entry which is preliminary data.</text>
</comment>
<protein>
    <submittedName>
        <fullName evidence="2">Uncharacterized protein</fullName>
    </submittedName>
</protein>
<reference evidence="2 3" key="1">
    <citation type="journal article" date="2012" name="Genome Biol.">
        <title>Genome and low-iron response of an oceanic diatom adapted to chronic iron limitation.</title>
        <authorList>
            <person name="Lommer M."/>
            <person name="Specht M."/>
            <person name="Roy A.S."/>
            <person name="Kraemer L."/>
            <person name="Andreson R."/>
            <person name="Gutowska M.A."/>
            <person name="Wolf J."/>
            <person name="Bergner S.V."/>
            <person name="Schilhabel M.B."/>
            <person name="Klostermeier U.C."/>
            <person name="Beiko R.G."/>
            <person name="Rosenstiel P."/>
            <person name="Hippler M."/>
            <person name="Laroche J."/>
        </authorList>
    </citation>
    <scope>NUCLEOTIDE SEQUENCE [LARGE SCALE GENOMIC DNA]</scope>
    <source>
        <strain evidence="2 3">CCMP1005</strain>
    </source>
</reference>
<dbReference type="OrthoDB" id="55737at2759"/>
<dbReference type="EMBL" id="AGNL01018004">
    <property type="protein sequence ID" value="EJK63809.1"/>
    <property type="molecule type" value="Genomic_DNA"/>
</dbReference>
<feature type="compositionally biased region" description="Polar residues" evidence="1">
    <location>
        <begin position="131"/>
        <end position="145"/>
    </location>
</feature>
<accession>K0SFM8</accession>
<evidence type="ECO:0000313" key="2">
    <source>
        <dbReference type="EMBL" id="EJK63809.1"/>
    </source>
</evidence>
<dbReference type="Proteomes" id="UP000266841">
    <property type="component" value="Unassembled WGS sequence"/>
</dbReference>
<sequence>MFAGWIFPPPLTTASRSALDGDGQFRVEAFSSRNYLWDASASGRSMEGLYFGKKGDRVDAFALNLTCAARPYRVAASGSSTTRTIVADIVTRDCPTPNHASNDSGLGGRSDILGEVKTIQPGKSSYRKGNCQANPPANHQRASNVRRNYRKRTVDLDRAHAPEVIGDGTNGQVGPFEEALGQFHTGNVFPIVAGAFGEVNHEDASKLVTNLARLTAKTDFGKSMSPLYSQPQQERRCLPNHAVTVQACPRLPNSQGAGTAPPQTEALRQTLRTGGIPNSGRQP</sequence>
<organism evidence="2 3">
    <name type="scientific">Thalassiosira oceanica</name>
    <name type="common">Marine diatom</name>
    <dbReference type="NCBI Taxonomy" id="159749"/>
    <lineage>
        <taxon>Eukaryota</taxon>
        <taxon>Sar</taxon>
        <taxon>Stramenopiles</taxon>
        <taxon>Ochrophyta</taxon>
        <taxon>Bacillariophyta</taxon>
        <taxon>Coscinodiscophyceae</taxon>
        <taxon>Thalassiosirophycidae</taxon>
        <taxon>Thalassiosirales</taxon>
        <taxon>Thalassiosiraceae</taxon>
        <taxon>Thalassiosira</taxon>
    </lineage>
</organism>
<keyword evidence="3" id="KW-1185">Reference proteome</keyword>
<name>K0SFM8_THAOC</name>
<dbReference type="eggNOG" id="ENOG502QZ2N">
    <property type="taxonomic scope" value="Eukaryota"/>
</dbReference>
<dbReference type="AlphaFoldDB" id="K0SFM8"/>
<evidence type="ECO:0000256" key="1">
    <source>
        <dbReference type="SAM" id="MobiDB-lite"/>
    </source>
</evidence>
<gene>
    <name evidence="2" type="ORF">THAOC_15518</name>
</gene>
<evidence type="ECO:0000313" key="3">
    <source>
        <dbReference type="Proteomes" id="UP000266841"/>
    </source>
</evidence>
<feature type="region of interest" description="Disordered" evidence="1">
    <location>
        <begin position="123"/>
        <end position="145"/>
    </location>
</feature>
<proteinExistence type="predicted"/>